<evidence type="ECO:0000259" key="1">
    <source>
        <dbReference type="PROSITE" id="PS50878"/>
    </source>
</evidence>
<evidence type="ECO:0000313" key="3">
    <source>
        <dbReference type="RefSeq" id="XP_010471472.1"/>
    </source>
</evidence>
<dbReference type="Proteomes" id="UP000694864">
    <property type="component" value="Chromosome 2"/>
</dbReference>
<evidence type="ECO:0000313" key="2">
    <source>
        <dbReference type="Proteomes" id="UP000694864"/>
    </source>
</evidence>
<reference evidence="2" key="1">
    <citation type="journal article" date="2014" name="Nat. Commun.">
        <title>The emerging biofuel crop Camelina sativa retains a highly undifferentiated hexaploid genome structure.</title>
        <authorList>
            <person name="Kagale S."/>
            <person name="Koh C."/>
            <person name="Nixon J."/>
            <person name="Bollina V."/>
            <person name="Clarke W.E."/>
            <person name="Tuteja R."/>
            <person name="Spillane C."/>
            <person name="Robinson S.J."/>
            <person name="Links M.G."/>
            <person name="Clarke C."/>
            <person name="Higgins E.E."/>
            <person name="Huebert T."/>
            <person name="Sharpe A.G."/>
            <person name="Parkin I.A."/>
        </authorList>
    </citation>
    <scope>NUCLEOTIDE SEQUENCE [LARGE SCALE GENOMIC DNA]</scope>
    <source>
        <strain evidence="2">cv. DH55</strain>
    </source>
</reference>
<feature type="domain" description="Reverse transcriptase" evidence="1">
    <location>
        <begin position="1"/>
        <end position="97"/>
    </location>
</feature>
<dbReference type="RefSeq" id="XP_010471472.1">
    <property type="nucleotide sequence ID" value="XM_010473170.1"/>
</dbReference>
<organism evidence="2 3">
    <name type="scientific">Camelina sativa</name>
    <name type="common">False flax</name>
    <name type="synonym">Myagrum sativum</name>
    <dbReference type="NCBI Taxonomy" id="90675"/>
    <lineage>
        <taxon>Eukaryota</taxon>
        <taxon>Viridiplantae</taxon>
        <taxon>Streptophyta</taxon>
        <taxon>Embryophyta</taxon>
        <taxon>Tracheophyta</taxon>
        <taxon>Spermatophyta</taxon>
        <taxon>Magnoliopsida</taxon>
        <taxon>eudicotyledons</taxon>
        <taxon>Gunneridae</taxon>
        <taxon>Pentapetalae</taxon>
        <taxon>rosids</taxon>
        <taxon>malvids</taxon>
        <taxon>Brassicales</taxon>
        <taxon>Brassicaceae</taxon>
        <taxon>Camelineae</taxon>
        <taxon>Camelina</taxon>
    </lineage>
</organism>
<dbReference type="Pfam" id="PF00078">
    <property type="entry name" value="RVT_1"/>
    <property type="match status" value="1"/>
</dbReference>
<dbReference type="InterPro" id="IPR000477">
    <property type="entry name" value="RT_dom"/>
</dbReference>
<gene>
    <name evidence="3" type="primary">LOC104751252</name>
</gene>
<dbReference type="PROSITE" id="PS50878">
    <property type="entry name" value="RT_POL"/>
    <property type="match status" value="1"/>
</dbReference>
<dbReference type="GeneID" id="104751252"/>
<keyword evidence="2" id="KW-1185">Reference proteome</keyword>
<proteinExistence type="predicted"/>
<dbReference type="PANTHER" id="PTHR33116">
    <property type="entry name" value="REVERSE TRANSCRIPTASE ZINC-BINDING DOMAIN-CONTAINING PROTEIN-RELATED-RELATED"/>
    <property type="match status" value="1"/>
</dbReference>
<reference evidence="3" key="2">
    <citation type="submission" date="2025-08" db="UniProtKB">
        <authorList>
            <consortium name="RefSeq"/>
        </authorList>
    </citation>
    <scope>IDENTIFICATION</scope>
    <source>
        <tissue evidence="3">Leaf</tissue>
    </source>
</reference>
<dbReference type="PANTHER" id="PTHR33116:SF80">
    <property type="entry name" value="REVERSE TRANSCRIPTASE ZINC-BINDING DOMAIN-CONTAINING PROTEIN"/>
    <property type="match status" value="1"/>
</dbReference>
<protein>
    <submittedName>
        <fullName evidence="3">Uncharacterized protein LOC104751252</fullName>
    </submittedName>
</protein>
<sequence length="229" mass="25923">MAASQQLIKPHPMCGNSLVTHLSFADDLLVFFDGSEDSLAAILEVLDQFKSISGLGVNLTKTCLFLDGNNRMGITDMASRHNLLHGSLPVRYLGVPLITHKLTATDYQPLIDKVKSRIMGWTHRHLSFVGRLQLLQSVINSTINFWASIFLLPSKCIDELERLLFSQADSLWVSWIKAHLIRGRSFWTADFRLSGSWIWRRLIKLRLLARPFVYCEIVSGQDALSQPTD</sequence>
<accession>A0ABM0WIA6</accession>
<name>A0ABM0WIA6_CAMSA</name>